<dbReference type="SUPFAM" id="SSF81653">
    <property type="entry name" value="Calcium ATPase, transduction domain A"/>
    <property type="match status" value="1"/>
</dbReference>
<dbReference type="EMBL" id="JAPMOS010000003">
    <property type="protein sequence ID" value="KAJ4462325.1"/>
    <property type="molecule type" value="Genomic_DNA"/>
</dbReference>
<feature type="domain" description="Cation-transporting P-type ATPase N-terminal" evidence="12">
    <location>
        <begin position="81"/>
        <end position="154"/>
    </location>
</feature>
<keyword evidence="5" id="KW-0067">ATP-binding</keyword>
<dbReference type="SFLD" id="SFLDG00002">
    <property type="entry name" value="C1.7:_P-type_atpase_like"/>
    <property type="match status" value="1"/>
</dbReference>
<feature type="region of interest" description="Disordered" evidence="10">
    <location>
        <begin position="1259"/>
        <end position="1281"/>
    </location>
</feature>
<evidence type="ECO:0000256" key="6">
    <source>
        <dbReference type="ARBA" id="ARBA00022842"/>
    </source>
</evidence>
<name>A0ABQ8UT67_9EUKA</name>
<feature type="region of interest" description="Disordered" evidence="10">
    <location>
        <begin position="1213"/>
        <end position="1243"/>
    </location>
</feature>
<comment type="caution">
    <text evidence="13">The sequence shown here is derived from an EMBL/GenBank/DDBJ whole genome shotgun (WGS) entry which is preliminary data.</text>
</comment>
<feature type="transmembrane region" description="Helical" evidence="11">
    <location>
        <begin position="138"/>
        <end position="156"/>
    </location>
</feature>
<comment type="subcellular location">
    <subcellularLocation>
        <location evidence="1">Endomembrane system</location>
        <topology evidence="1">Multi-pass membrane protein</topology>
    </subcellularLocation>
</comment>
<evidence type="ECO:0000256" key="8">
    <source>
        <dbReference type="ARBA" id="ARBA00022989"/>
    </source>
</evidence>
<feature type="compositionally biased region" description="Pro residues" evidence="10">
    <location>
        <begin position="1213"/>
        <end position="1226"/>
    </location>
</feature>
<proteinExistence type="predicted"/>
<evidence type="ECO:0000313" key="13">
    <source>
        <dbReference type="EMBL" id="KAJ4462325.1"/>
    </source>
</evidence>
<dbReference type="SUPFAM" id="SSF81660">
    <property type="entry name" value="Metal cation-transporting ATPase, ATP-binding domain N"/>
    <property type="match status" value="1"/>
</dbReference>
<evidence type="ECO:0000256" key="9">
    <source>
        <dbReference type="ARBA" id="ARBA00023136"/>
    </source>
</evidence>
<dbReference type="Proteomes" id="UP001141327">
    <property type="component" value="Unassembled WGS sequence"/>
</dbReference>
<dbReference type="PRINTS" id="PR00119">
    <property type="entry name" value="CATATPASE"/>
</dbReference>
<feature type="region of interest" description="Disordered" evidence="10">
    <location>
        <begin position="1092"/>
        <end position="1118"/>
    </location>
</feature>
<dbReference type="InterPro" id="IPR059000">
    <property type="entry name" value="ATPase_P-type_domA"/>
</dbReference>
<keyword evidence="4" id="KW-0547">Nucleotide-binding</keyword>
<protein>
    <submittedName>
        <fullName evidence="13">Ion-transporting P-type ATPase</fullName>
    </submittedName>
</protein>
<dbReference type="Gene3D" id="3.40.1110.10">
    <property type="entry name" value="Calcium-transporting ATPase, cytoplasmic domain N"/>
    <property type="match status" value="1"/>
</dbReference>
<evidence type="ECO:0000256" key="2">
    <source>
        <dbReference type="ARBA" id="ARBA00022692"/>
    </source>
</evidence>
<dbReference type="Gene3D" id="2.70.150.10">
    <property type="entry name" value="Calcium-transporting ATPase, cytoplasmic transduction domain A"/>
    <property type="match status" value="1"/>
</dbReference>
<dbReference type="Pfam" id="PF00122">
    <property type="entry name" value="E1-E2_ATPase"/>
    <property type="match status" value="1"/>
</dbReference>
<dbReference type="Gene3D" id="3.40.50.1000">
    <property type="entry name" value="HAD superfamily/HAD-like"/>
    <property type="match status" value="1"/>
</dbReference>
<dbReference type="PROSITE" id="PS00154">
    <property type="entry name" value="ATPASE_E1_E2"/>
    <property type="match status" value="1"/>
</dbReference>
<dbReference type="InterPro" id="IPR036412">
    <property type="entry name" value="HAD-like_sf"/>
</dbReference>
<accession>A0ABQ8UT67</accession>
<dbReference type="InterPro" id="IPR018303">
    <property type="entry name" value="ATPase_P-typ_P_site"/>
</dbReference>
<keyword evidence="7" id="KW-1278">Translocase</keyword>
<feature type="transmembrane region" description="Helical" evidence="11">
    <location>
        <begin position="835"/>
        <end position="856"/>
    </location>
</feature>
<evidence type="ECO:0000256" key="5">
    <source>
        <dbReference type="ARBA" id="ARBA00022840"/>
    </source>
</evidence>
<feature type="region of interest" description="Disordered" evidence="10">
    <location>
        <begin position="1144"/>
        <end position="1189"/>
    </location>
</feature>
<feature type="transmembrane region" description="Helical" evidence="11">
    <location>
        <begin position="1016"/>
        <end position="1035"/>
    </location>
</feature>
<dbReference type="InterPro" id="IPR023299">
    <property type="entry name" value="ATPase_P-typ_cyto_dom_N"/>
</dbReference>
<feature type="compositionally biased region" description="Pro residues" evidence="10">
    <location>
        <begin position="625"/>
        <end position="636"/>
    </location>
</feature>
<dbReference type="InterPro" id="IPR004014">
    <property type="entry name" value="ATPase_P-typ_cation-transptr_N"/>
</dbReference>
<keyword evidence="14" id="KW-1185">Reference proteome</keyword>
<dbReference type="Pfam" id="PF13246">
    <property type="entry name" value="Cation_ATPase"/>
    <property type="match status" value="1"/>
</dbReference>
<evidence type="ECO:0000256" key="3">
    <source>
        <dbReference type="ARBA" id="ARBA00022723"/>
    </source>
</evidence>
<dbReference type="SFLD" id="SFLDF00027">
    <property type="entry name" value="p-type_atpase"/>
    <property type="match status" value="1"/>
</dbReference>
<sequence length="1281" mass="137563">MAAHADLVDTPAKPPAPPRQPPKKIRHVDKKKMIPELGMTIEQMEEEGKRIYCKTPDQLADLMEHRSRFNQVPEKTDLDRDFDGIQGVTAILKSAHTGLRCDKRDLDFRRHYFGPNKFDAPPSSSFLRLFLEAFTDKTIIILCVSAIISIILSEVFPSHEIGDPPGWIEGTAILISVVIVTITSSMNNWTQERQFRKLNEQQKARSVAVYRDGEPATISIFDLVVGDVVKLAQGDALPADGICIHAVNLSADESTMTGESETVRKSPENDCFLLCGCKIAEGSGLMLTTAVGMNSQFGKLKAMLSKPREDTPLQVKLGKVANIIGLVGLAVAVVTFIVLLVQWIIKAVAGWDPAMLARLMRHFITAITIVVVAVPEGLPLAVTIALAFSMQRMLKDHNLVRRLESCETMGGATTVCSDKTGTLTMNKMTVVAGFLAGTFYEDARALRLDQLPPGFVDLIAESLSVNSSTELVELTDAEAGATGAAGKLTAKDQATVARARAVKGPKVQGNMTEGALLIWVKNVLHLEYGPIRAAQRLIQQWPFSSAQKKMATLVDRGEVARLHVKGASEWVTKSCTQMLTGTGVAMLTPGAMCDINKTIDRMASSGLRTLTIAYRDIPSDQVPAMPTPAASPPSAPGTPASTPRDPDRPASTPTPSPHPDQPQQTGPYKDIPENDLVLAAVIGIEDPLRPEVVGAVQDCVRAGIMVRMVTGDNVKTAKKIAEQAGIYKPTQGGLALEGPEFRQMDADAAKKLLPQLQVLARSSPTDKHLLVGYDIRAVSSTSLVAVTGDGTNDAPALALANVGFSMGISGTEVAATHPWGRNVYDSIRKFLQFQLTVNLVAIVIAFVGAVFGVTPLKAVQMLWVNLIMDTLAALALATESPYDALLDRRPYGKTDSIISKCMWRNIVSGALYQLVVAFVCLFVASPMPSDPTRAGFFIFPDVPQYSKAHLTFIFNMFVFFQIGNEFCSRKIYNEVNIFAGMLQAKLFLVILVVIVAMQVLMVELFGAFAQTEPLDYRLWLVSVGLGLCSIPWGVLTRLIKIRDRTLERVAPGTILAPPSPPITGIPIEVAQPSAPPPPEVPLLRLGEPETPTAIVTATPPPLQQPTSGRPQSAKKSPGVQVVDLLRAPLVRDTSSTLEPFLEPSDVHRHHHRHSRPHLNSAQSFSQEPVRRSTEVAMPPGAGPVMPARSQTLPNLMGLAAPPRPLGDALPPLPGAAPMPPAGPPPAGLIQPPSLSITTEGPAGPAAATMVVPVLTPTGLSQGGPLSARSLGEADLPTLPTA</sequence>
<feature type="region of interest" description="Disordered" evidence="10">
    <location>
        <begin position="1"/>
        <end position="28"/>
    </location>
</feature>
<dbReference type="InterPro" id="IPR001757">
    <property type="entry name" value="P_typ_ATPase"/>
</dbReference>
<feature type="compositionally biased region" description="Polar residues" evidence="10">
    <location>
        <begin position="1104"/>
        <end position="1114"/>
    </location>
</feature>
<dbReference type="InterPro" id="IPR023298">
    <property type="entry name" value="ATPase_P-typ_TM_dom_sf"/>
</dbReference>
<dbReference type="PANTHER" id="PTHR24093">
    <property type="entry name" value="CATION TRANSPORTING ATPASE"/>
    <property type="match status" value="1"/>
</dbReference>
<feature type="compositionally biased region" description="Low complexity" evidence="10">
    <location>
        <begin position="1175"/>
        <end position="1187"/>
    </location>
</feature>
<organism evidence="13 14">
    <name type="scientific">Paratrimastix pyriformis</name>
    <dbReference type="NCBI Taxonomy" id="342808"/>
    <lineage>
        <taxon>Eukaryota</taxon>
        <taxon>Metamonada</taxon>
        <taxon>Preaxostyla</taxon>
        <taxon>Paratrimastigidae</taxon>
        <taxon>Paratrimastix</taxon>
    </lineage>
</organism>
<dbReference type="InterPro" id="IPR006068">
    <property type="entry name" value="ATPase_P-typ_cation-transptr_C"/>
</dbReference>
<gene>
    <name evidence="13" type="ORF">PAPYR_935</name>
</gene>
<feature type="transmembrane region" description="Helical" evidence="11">
    <location>
        <begin position="906"/>
        <end position="928"/>
    </location>
</feature>
<feature type="region of interest" description="Disordered" evidence="10">
    <location>
        <begin position="619"/>
        <end position="670"/>
    </location>
</feature>
<dbReference type="Gene3D" id="1.20.1110.10">
    <property type="entry name" value="Calcium-transporting ATPase, transmembrane domain"/>
    <property type="match status" value="2"/>
</dbReference>
<feature type="transmembrane region" description="Helical" evidence="11">
    <location>
        <begin position="862"/>
        <end position="885"/>
    </location>
</feature>
<feature type="transmembrane region" description="Helical" evidence="11">
    <location>
        <begin position="168"/>
        <end position="189"/>
    </location>
</feature>
<dbReference type="InterPro" id="IPR044492">
    <property type="entry name" value="P_typ_ATPase_HD_dom"/>
</dbReference>
<keyword evidence="8 11" id="KW-1133">Transmembrane helix</keyword>
<reference evidence="13" key="1">
    <citation type="journal article" date="2022" name="bioRxiv">
        <title>Genomics of Preaxostyla Flagellates Illuminates Evolutionary Transitions and the Path Towards Mitochondrial Loss.</title>
        <authorList>
            <person name="Novak L.V.F."/>
            <person name="Treitli S.C."/>
            <person name="Pyrih J."/>
            <person name="Halakuc P."/>
            <person name="Pipaliya S.V."/>
            <person name="Vacek V."/>
            <person name="Brzon O."/>
            <person name="Soukal P."/>
            <person name="Eme L."/>
            <person name="Dacks J.B."/>
            <person name="Karnkowska A."/>
            <person name="Elias M."/>
            <person name="Hampl V."/>
        </authorList>
    </citation>
    <scope>NUCLEOTIDE SEQUENCE</scope>
    <source>
        <strain evidence="13">RCP-MX</strain>
    </source>
</reference>
<feature type="transmembrane region" description="Helical" evidence="11">
    <location>
        <begin position="365"/>
        <end position="388"/>
    </location>
</feature>
<keyword evidence="2 11" id="KW-0812">Transmembrane</keyword>
<evidence type="ECO:0000259" key="12">
    <source>
        <dbReference type="SMART" id="SM00831"/>
    </source>
</evidence>
<evidence type="ECO:0000256" key="10">
    <source>
        <dbReference type="SAM" id="MobiDB-lite"/>
    </source>
</evidence>
<dbReference type="InterPro" id="IPR023214">
    <property type="entry name" value="HAD_sf"/>
</dbReference>
<dbReference type="Pfam" id="PF00690">
    <property type="entry name" value="Cation_ATPase_N"/>
    <property type="match status" value="1"/>
</dbReference>
<feature type="compositionally biased region" description="Basic residues" evidence="10">
    <location>
        <begin position="1147"/>
        <end position="1156"/>
    </location>
</feature>
<evidence type="ECO:0000256" key="1">
    <source>
        <dbReference type="ARBA" id="ARBA00004127"/>
    </source>
</evidence>
<dbReference type="SUPFAM" id="SSF81665">
    <property type="entry name" value="Calcium ATPase, transmembrane domain M"/>
    <property type="match status" value="1"/>
</dbReference>
<evidence type="ECO:0000313" key="14">
    <source>
        <dbReference type="Proteomes" id="UP001141327"/>
    </source>
</evidence>
<keyword evidence="6" id="KW-0460">Magnesium</keyword>
<feature type="transmembrane region" description="Helical" evidence="11">
    <location>
        <begin position="323"/>
        <end position="345"/>
    </location>
</feature>
<dbReference type="InterPro" id="IPR008250">
    <property type="entry name" value="ATPase_P-typ_transduc_dom_A_sf"/>
</dbReference>
<dbReference type="SUPFAM" id="SSF56784">
    <property type="entry name" value="HAD-like"/>
    <property type="match status" value="1"/>
</dbReference>
<keyword evidence="3" id="KW-0479">Metal-binding</keyword>
<evidence type="ECO:0000256" key="11">
    <source>
        <dbReference type="SAM" id="Phobius"/>
    </source>
</evidence>
<keyword evidence="9 11" id="KW-0472">Membrane</keyword>
<feature type="transmembrane region" description="Helical" evidence="11">
    <location>
        <begin position="986"/>
        <end position="1010"/>
    </location>
</feature>
<dbReference type="SFLD" id="SFLDS00003">
    <property type="entry name" value="Haloacid_Dehalogenase"/>
    <property type="match status" value="1"/>
</dbReference>
<dbReference type="NCBIfam" id="TIGR01494">
    <property type="entry name" value="ATPase_P-type"/>
    <property type="match status" value="1"/>
</dbReference>
<dbReference type="SMART" id="SM00831">
    <property type="entry name" value="Cation_ATPase_N"/>
    <property type="match status" value="1"/>
</dbReference>
<evidence type="ECO:0000256" key="4">
    <source>
        <dbReference type="ARBA" id="ARBA00022741"/>
    </source>
</evidence>
<dbReference type="PANTHER" id="PTHR24093:SF369">
    <property type="entry name" value="CALCIUM-TRANSPORTING ATPASE"/>
    <property type="match status" value="1"/>
</dbReference>
<feature type="transmembrane region" description="Helical" evidence="11">
    <location>
        <begin position="948"/>
        <end position="966"/>
    </location>
</feature>
<evidence type="ECO:0000256" key="7">
    <source>
        <dbReference type="ARBA" id="ARBA00022967"/>
    </source>
</evidence>
<dbReference type="Pfam" id="PF00689">
    <property type="entry name" value="Cation_ATPase_C"/>
    <property type="match status" value="1"/>
</dbReference>